<proteinExistence type="predicted"/>
<name>E6W291_DESIS</name>
<gene>
    <name evidence="2" type="ordered locus">Selin_0809</name>
</gene>
<dbReference type="InterPro" id="IPR046865">
    <property type="entry name" value="FapA_b_solenoid"/>
</dbReference>
<dbReference type="PANTHER" id="PTHR38032:SF1">
    <property type="entry name" value="RNA-BINDING PROTEIN KHPB N-TERMINAL DOMAIN-CONTAINING PROTEIN"/>
    <property type="match status" value="1"/>
</dbReference>
<keyword evidence="3" id="KW-1185">Reference proteome</keyword>
<dbReference type="KEGG" id="din:Selin_0809"/>
<dbReference type="Pfam" id="PF20250">
    <property type="entry name" value="FapA_N"/>
    <property type="match status" value="1"/>
</dbReference>
<evidence type="ECO:0000259" key="1">
    <source>
        <dbReference type="Pfam" id="PF20250"/>
    </source>
</evidence>
<dbReference type="PANTHER" id="PTHR38032">
    <property type="entry name" value="POLYMERASE-RELATED"/>
    <property type="match status" value="1"/>
</dbReference>
<dbReference type="AlphaFoldDB" id="E6W291"/>
<dbReference type="eggNOG" id="COG1315">
    <property type="taxonomic scope" value="Bacteria"/>
</dbReference>
<sequence length="492" mass="54757">MSSKIPVTRTVSLEISDDKLKATLLIYSLRNLSDTVWRDAVDVAHIAEPYVIDVTQQIRQIQREHAKSAMGFPLRITIATGVPPVHGEDSSVHYSIDLERSPGEIDEQTGAINFRERGLVKEVKSGNTILEIQWATKGVKGFTIFGKTIAARNGENRLKLKAGAGVREQHYPDNERTLFIAQRDGVVLQQEQTIIVSEVFALKGDVDYATGNIRFDGSVTITGTVKAGFEIEATGDVTIEGHVEKNAVIKGESVVINGGCYGNIKARRLAQMDFAENARVTSEREVVIKSIARTEVIGTNVMVNSVISSRITAYDELVISEINSSLNMPSFIIAYDPCALEVINQFRSQYSNLSFEMELLESYFANIGIKSESLLGEARRSHNVHLVPPGYAIKLDEGGNILSTDPHAWFIPPDASQKAKRLAQVRELLVRFKEVIKTMIQRTPGTIRILSHCDRDTVIDMYGVEKYLNSTRSRCTFTYDFENNCIIEKLGR</sequence>
<dbReference type="InterPro" id="IPR005646">
    <property type="entry name" value="FapA"/>
</dbReference>
<dbReference type="InterPro" id="IPR046866">
    <property type="entry name" value="FapA_N"/>
</dbReference>
<dbReference type="HOGENOM" id="CLU_583586_0_0_0"/>
<reference evidence="2 3" key="1">
    <citation type="submission" date="2010-12" db="EMBL/GenBank/DDBJ databases">
        <title>Complete sequence of Desulfurispirillum indicum S5.</title>
        <authorList>
            <consortium name="US DOE Joint Genome Institute"/>
            <person name="Lucas S."/>
            <person name="Copeland A."/>
            <person name="Lapidus A."/>
            <person name="Cheng J.-F."/>
            <person name="Goodwin L."/>
            <person name="Pitluck S."/>
            <person name="Chertkov O."/>
            <person name="Held B."/>
            <person name="Detter J.C."/>
            <person name="Han C."/>
            <person name="Tapia R."/>
            <person name="Land M."/>
            <person name="Hauser L."/>
            <person name="Kyrpides N."/>
            <person name="Ivanova N."/>
            <person name="Mikhailova N."/>
            <person name="Haggblom M."/>
            <person name="Rauschenbach I."/>
            <person name="Bini E."/>
            <person name="Woyke T."/>
        </authorList>
    </citation>
    <scope>NUCLEOTIDE SEQUENCE [LARGE SCALE GENOMIC DNA]</scope>
    <source>
        <strain evidence="3">ATCC BAA-1389 / DSM 22839 / S5</strain>
    </source>
</reference>
<organism evidence="2 3">
    <name type="scientific">Desulfurispirillum indicum (strain ATCC BAA-1389 / DSM 22839 / S5)</name>
    <dbReference type="NCBI Taxonomy" id="653733"/>
    <lineage>
        <taxon>Bacteria</taxon>
        <taxon>Pseudomonadati</taxon>
        <taxon>Chrysiogenota</taxon>
        <taxon>Chrysiogenia</taxon>
        <taxon>Chrysiogenales</taxon>
        <taxon>Chrysiogenaceae</taxon>
        <taxon>Desulfurispirillum</taxon>
    </lineage>
</organism>
<evidence type="ECO:0000313" key="3">
    <source>
        <dbReference type="Proteomes" id="UP000002572"/>
    </source>
</evidence>
<protein>
    <recommendedName>
        <fullName evidence="1">Flagellar Assembly Protein A N-terminal region domain-containing protein</fullName>
    </recommendedName>
</protein>
<dbReference type="Proteomes" id="UP000002572">
    <property type="component" value="Chromosome"/>
</dbReference>
<evidence type="ECO:0000313" key="2">
    <source>
        <dbReference type="EMBL" id="ADU65549.1"/>
    </source>
</evidence>
<dbReference type="RefSeq" id="WP_013505435.1">
    <property type="nucleotide sequence ID" value="NC_014836.1"/>
</dbReference>
<accession>E6W291</accession>
<dbReference type="STRING" id="653733.Selin_0809"/>
<feature type="domain" description="Flagellar Assembly Protein A N-terminal region" evidence="1">
    <location>
        <begin position="12"/>
        <end position="191"/>
    </location>
</feature>
<dbReference type="InParanoid" id="E6W291"/>
<dbReference type="EMBL" id="CP002432">
    <property type="protein sequence ID" value="ADU65549.1"/>
    <property type="molecule type" value="Genomic_DNA"/>
</dbReference>
<dbReference type="Pfam" id="PF03961">
    <property type="entry name" value="FapA"/>
    <property type="match status" value="1"/>
</dbReference>